<feature type="region of interest" description="Disordered" evidence="1">
    <location>
        <begin position="95"/>
        <end position="115"/>
    </location>
</feature>
<dbReference type="GeneID" id="104738227"/>
<dbReference type="RefSeq" id="XP_010456736.1">
    <property type="nucleotide sequence ID" value="XM_010458434.1"/>
</dbReference>
<dbReference type="PANTHER" id="PTHR48475:SF2">
    <property type="entry name" value="RIBONUCLEASE H"/>
    <property type="match status" value="1"/>
</dbReference>
<sequence length="196" mass="21370">MDAYLKVVRDLSQKFEFFELVKIPRSDNAPADALATLASTSDPDLRRIIPVESIDRLSIGINSLSLAPVTFPEVESSAQVPADSNNVFAVPAAAPATSPTPVLSPPAQTPNTSTEDDWQTKIIAYIADGISPKDKWEARRLRAKYAQYTMLDGNLFCHDANGALLVCINKKDANDIIRADALWHFESVAMIISGQL</sequence>
<organism evidence="2 3">
    <name type="scientific">Camelina sativa</name>
    <name type="common">False flax</name>
    <name type="synonym">Myagrum sativum</name>
    <dbReference type="NCBI Taxonomy" id="90675"/>
    <lineage>
        <taxon>Eukaryota</taxon>
        <taxon>Viridiplantae</taxon>
        <taxon>Streptophyta</taxon>
        <taxon>Embryophyta</taxon>
        <taxon>Tracheophyta</taxon>
        <taxon>Spermatophyta</taxon>
        <taxon>Magnoliopsida</taxon>
        <taxon>eudicotyledons</taxon>
        <taxon>Gunneridae</taxon>
        <taxon>Pentapetalae</taxon>
        <taxon>rosids</taxon>
        <taxon>malvids</taxon>
        <taxon>Brassicales</taxon>
        <taxon>Brassicaceae</taxon>
        <taxon>Camelineae</taxon>
        <taxon>Camelina</taxon>
    </lineage>
</organism>
<evidence type="ECO:0000313" key="3">
    <source>
        <dbReference type="RefSeq" id="XP_010456736.1"/>
    </source>
</evidence>
<evidence type="ECO:0000256" key="1">
    <source>
        <dbReference type="SAM" id="MobiDB-lite"/>
    </source>
</evidence>
<dbReference type="PANTHER" id="PTHR48475">
    <property type="entry name" value="RIBONUCLEASE H"/>
    <property type="match status" value="1"/>
</dbReference>
<reference evidence="3" key="2">
    <citation type="submission" date="2025-08" db="UniProtKB">
        <authorList>
            <consortium name="RefSeq"/>
        </authorList>
    </citation>
    <scope>IDENTIFICATION</scope>
    <source>
        <tissue evidence="3">Leaf</tissue>
    </source>
</reference>
<evidence type="ECO:0000313" key="2">
    <source>
        <dbReference type="Proteomes" id="UP000694864"/>
    </source>
</evidence>
<reference evidence="2" key="1">
    <citation type="journal article" date="2014" name="Nat. Commun.">
        <title>The emerging biofuel crop Camelina sativa retains a highly undifferentiated hexaploid genome structure.</title>
        <authorList>
            <person name="Kagale S."/>
            <person name="Koh C."/>
            <person name="Nixon J."/>
            <person name="Bollina V."/>
            <person name="Clarke W.E."/>
            <person name="Tuteja R."/>
            <person name="Spillane C."/>
            <person name="Robinson S.J."/>
            <person name="Links M.G."/>
            <person name="Clarke C."/>
            <person name="Higgins E.E."/>
            <person name="Huebert T."/>
            <person name="Sharpe A.G."/>
            <person name="Parkin I.A."/>
        </authorList>
    </citation>
    <scope>NUCLEOTIDE SEQUENCE [LARGE SCALE GENOMIC DNA]</scope>
    <source>
        <strain evidence="2">cv. DH55</strain>
    </source>
</reference>
<name>A0ABM0VIJ7_CAMSA</name>
<keyword evidence="2" id="KW-1185">Reference proteome</keyword>
<gene>
    <name evidence="3" type="primary">LOC104738227</name>
</gene>
<dbReference type="Proteomes" id="UP000694864">
    <property type="component" value="Chromosome 13"/>
</dbReference>
<accession>A0ABM0VIJ7</accession>
<proteinExistence type="predicted"/>
<protein>
    <submittedName>
        <fullName evidence="3">Uncharacterized protein LOC104738227</fullName>
    </submittedName>
</protein>